<evidence type="ECO:0000313" key="2">
    <source>
        <dbReference type="Proteomes" id="UP000268094"/>
    </source>
</evidence>
<organism evidence="1 2">
    <name type="scientific">Corallococcus terminator</name>
    <dbReference type="NCBI Taxonomy" id="2316733"/>
    <lineage>
        <taxon>Bacteria</taxon>
        <taxon>Pseudomonadati</taxon>
        <taxon>Myxococcota</taxon>
        <taxon>Myxococcia</taxon>
        <taxon>Myxococcales</taxon>
        <taxon>Cystobacterineae</taxon>
        <taxon>Myxococcaceae</taxon>
        <taxon>Corallococcus</taxon>
    </lineage>
</organism>
<comment type="caution">
    <text evidence="1">The sequence shown here is derived from an EMBL/GenBank/DDBJ whole genome shotgun (WGS) entry which is preliminary data.</text>
</comment>
<dbReference type="Proteomes" id="UP000268094">
    <property type="component" value="Unassembled WGS sequence"/>
</dbReference>
<sequence length="210" mass="23423">MSFIAKDRHTMPIRKPDVLEIHCDWRAGFQYRPGFRGSLGYLLDWSGCGGLNLKRDLTLSSPTVGKIGPTVQCIGLIERLYMDGGSAGPMDFRVYVGRGTAANVLNHFAQPLENLRVKLAWAVIDFDESGDTWFEAAHLKSPDTAEALIDTVQGAPRLFLDNQPTTLSEQLDVRFFCFEFQVVPAPKKSTTLEFATNAQERRITKWGTPA</sequence>
<keyword evidence="2" id="KW-1185">Reference proteome</keyword>
<dbReference type="EMBL" id="RAVZ01000208">
    <property type="protein sequence ID" value="RKG81536.1"/>
    <property type="molecule type" value="Genomic_DNA"/>
</dbReference>
<reference evidence="2" key="1">
    <citation type="submission" date="2018-09" db="EMBL/GenBank/DDBJ databases">
        <authorList>
            <person name="Livingstone P.G."/>
            <person name="Whitworth D.E."/>
        </authorList>
    </citation>
    <scope>NUCLEOTIDE SEQUENCE [LARGE SCALE GENOMIC DNA]</scope>
    <source>
        <strain evidence="2">CA054A</strain>
    </source>
</reference>
<name>A0A3A8IG02_9BACT</name>
<dbReference type="AlphaFoldDB" id="A0A3A8IG02"/>
<proteinExistence type="predicted"/>
<gene>
    <name evidence="1" type="ORF">D7V88_26200</name>
</gene>
<protein>
    <submittedName>
        <fullName evidence="1">Uncharacterized protein</fullName>
    </submittedName>
</protein>
<accession>A0A3A8IG02</accession>
<evidence type="ECO:0000313" key="1">
    <source>
        <dbReference type="EMBL" id="RKG81536.1"/>
    </source>
</evidence>